<evidence type="ECO:0000259" key="1">
    <source>
        <dbReference type="Pfam" id="PF01243"/>
    </source>
</evidence>
<dbReference type="EMBL" id="QYUK01000011">
    <property type="protein sequence ID" value="RJF89492.1"/>
    <property type="molecule type" value="Genomic_DNA"/>
</dbReference>
<reference evidence="2 3" key="1">
    <citation type="submission" date="2018-09" db="EMBL/GenBank/DDBJ databases">
        <authorList>
            <person name="Zhu H."/>
        </authorList>
    </citation>
    <scope>NUCLEOTIDE SEQUENCE [LARGE SCALE GENOMIC DNA]</scope>
    <source>
        <strain evidence="2 3">K1W22B-8</strain>
    </source>
</reference>
<dbReference type="SUPFAM" id="SSF50475">
    <property type="entry name" value="FMN-binding split barrel"/>
    <property type="match status" value="1"/>
</dbReference>
<dbReference type="InterPro" id="IPR011576">
    <property type="entry name" value="Pyridox_Oxase_N"/>
</dbReference>
<dbReference type="RefSeq" id="WP_119781449.1">
    <property type="nucleotide sequence ID" value="NZ_QYUK01000011.1"/>
</dbReference>
<proteinExistence type="predicted"/>
<dbReference type="Gene3D" id="2.30.110.10">
    <property type="entry name" value="Electron Transport, Fmn-binding Protein, Chain A"/>
    <property type="match status" value="1"/>
</dbReference>
<name>A0A418WHS1_9PROT</name>
<accession>A0A418WHS1</accession>
<dbReference type="InterPro" id="IPR012349">
    <property type="entry name" value="Split_barrel_FMN-bd"/>
</dbReference>
<gene>
    <name evidence="2" type="ORF">D3874_23040</name>
</gene>
<dbReference type="Pfam" id="PF01243">
    <property type="entry name" value="PNPOx_N"/>
    <property type="match status" value="1"/>
</dbReference>
<dbReference type="Proteomes" id="UP000284605">
    <property type="component" value="Unassembled WGS sequence"/>
</dbReference>
<dbReference type="AlphaFoldDB" id="A0A418WHS1"/>
<protein>
    <submittedName>
        <fullName evidence="2">Pyridoxamine 5'-phosphate oxidase family protein</fullName>
    </submittedName>
</protein>
<dbReference type="OrthoDB" id="9790331at2"/>
<feature type="domain" description="Pyridoxamine 5'-phosphate oxidase N-terminal" evidence="1">
    <location>
        <begin position="30"/>
        <end position="151"/>
    </location>
</feature>
<organism evidence="2 3">
    <name type="scientific">Oleomonas cavernae</name>
    <dbReference type="NCBI Taxonomy" id="2320859"/>
    <lineage>
        <taxon>Bacteria</taxon>
        <taxon>Pseudomonadati</taxon>
        <taxon>Pseudomonadota</taxon>
        <taxon>Alphaproteobacteria</taxon>
        <taxon>Acetobacterales</taxon>
        <taxon>Acetobacteraceae</taxon>
        <taxon>Oleomonas</taxon>
    </lineage>
</organism>
<evidence type="ECO:0000313" key="2">
    <source>
        <dbReference type="EMBL" id="RJF89492.1"/>
    </source>
</evidence>
<evidence type="ECO:0000313" key="3">
    <source>
        <dbReference type="Proteomes" id="UP000284605"/>
    </source>
</evidence>
<comment type="caution">
    <text evidence="2">The sequence shown here is derived from an EMBL/GenBank/DDBJ whole genome shotgun (WGS) entry which is preliminary data.</text>
</comment>
<keyword evidence="3" id="KW-1185">Reference proteome</keyword>
<dbReference type="NCBIfam" id="TIGR04025">
    <property type="entry name" value="PPOX_FMN_DR2398"/>
    <property type="match status" value="1"/>
</dbReference>
<dbReference type="PANTHER" id="PTHR42815">
    <property type="entry name" value="FAD-BINDING, PUTATIVE (AFU_ORTHOLOGUE AFUA_6G07600)-RELATED"/>
    <property type="match status" value="1"/>
</dbReference>
<dbReference type="InterPro" id="IPR024029">
    <property type="entry name" value="Pyridox_Oxase_FMN-dep"/>
</dbReference>
<dbReference type="PANTHER" id="PTHR42815:SF2">
    <property type="entry name" value="FAD-BINDING, PUTATIVE (AFU_ORTHOLOGUE AFUA_6G07600)-RELATED"/>
    <property type="match status" value="1"/>
</dbReference>
<sequence>MNDEITGEDALRAAYPRASDAVYQKELRFLDPHCRSFIALSPFLCIGTSRPDGLADVSPRGGEPGFVHVLDDRHLGMPDRPGNNRLDTLGNVVVAPAVGLLFFIPGIDEMLRVNGVAQVVTTPALMARFVVDGKQPRSVLVVEVREAYLHCTKALKRSELWNPEKLVPRSALPSFGQMLKDQMNLPVPAEAIDTMLEEDARTELY</sequence>